<dbReference type="GO" id="GO:0000981">
    <property type="term" value="F:DNA-binding transcription factor activity, RNA polymerase II-specific"/>
    <property type="evidence" value="ECO:0007669"/>
    <property type="project" value="TreeGrafter"/>
</dbReference>
<evidence type="ECO:0000313" key="6">
    <source>
        <dbReference type="EMBL" id="KAH9595737.1"/>
    </source>
</evidence>
<organism evidence="6 7">
    <name type="scientific">Schistosoma haematobium</name>
    <name type="common">Blood fluke</name>
    <dbReference type="NCBI Taxonomy" id="6185"/>
    <lineage>
        <taxon>Eukaryota</taxon>
        <taxon>Metazoa</taxon>
        <taxon>Spiralia</taxon>
        <taxon>Lophotrochozoa</taxon>
        <taxon>Platyhelminthes</taxon>
        <taxon>Trematoda</taxon>
        <taxon>Digenea</taxon>
        <taxon>Strigeidida</taxon>
        <taxon>Schistosomatoidea</taxon>
        <taxon>Schistosomatidae</taxon>
        <taxon>Schistosoma</taxon>
    </lineage>
</organism>
<dbReference type="PROSITE" id="PS00346">
    <property type="entry name" value="ETS_DOMAIN_2"/>
    <property type="match status" value="1"/>
</dbReference>
<dbReference type="KEGG" id="shx:MS3_00001677"/>
<dbReference type="Proteomes" id="UP000471633">
    <property type="component" value="Unassembled WGS sequence"/>
</dbReference>
<dbReference type="Pfam" id="PF00178">
    <property type="entry name" value="Ets"/>
    <property type="match status" value="1"/>
</dbReference>
<reference evidence="6" key="4">
    <citation type="journal article" date="2022" name="PLoS Pathog.">
        <title>Chromosome-level genome of Schistosoma haematobium underpins genome-wide explorations of molecular variation.</title>
        <authorList>
            <person name="Stroehlein A.J."/>
            <person name="Korhonen P.K."/>
            <person name="Lee V.V."/>
            <person name="Ralph S.A."/>
            <person name="Mentink-Kane M."/>
            <person name="You H."/>
            <person name="McManus D.P."/>
            <person name="Tchuente L.T."/>
            <person name="Stothard J.R."/>
            <person name="Kaur P."/>
            <person name="Dudchenko O."/>
            <person name="Aiden E.L."/>
            <person name="Yang B."/>
            <person name="Yang H."/>
            <person name="Emery A.M."/>
            <person name="Webster B.L."/>
            <person name="Brindley P.J."/>
            <person name="Rollinson D."/>
            <person name="Chang B.C.H."/>
            <person name="Gasser R.B."/>
            <person name="Young N.D."/>
        </authorList>
    </citation>
    <scope>NUCLEOTIDE SEQUENCE</scope>
</reference>
<dbReference type="InterPro" id="IPR046328">
    <property type="entry name" value="ETS_fam"/>
</dbReference>
<gene>
    <name evidence="6" type="primary">ETS1_1</name>
    <name evidence="6" type="ORF">MS3_00001677</name>
</gene>
<dbReference type="SUPFAM" id="SSF46785">
    <property type="entry name" value="Winged helix' DNA-binding domain"/>
    <property type="match status" value="1"/>
</dbReference>
<dbReference type="AlphaFoldDB" id="A0A922LXH9"/>
<dbReference type="GO" id="GO:0043565">
    <property type="term" value="F:sequence-specific DNA binding"/>
    <property type="evidence" value="ECO:0007669"/>
    <property type="project" value="InterPro"/>
</dbReference>
<name>A0A922LXH9_SCHHA</name>
<comment type="subcellular location">
    <subcellularLocation>
        <location evidence="3">Nucleus</location>
    </subcellularLocation>
</comment>
<dbReference type="PROSITE" id="PS50061">
    <property type="entry name" value="ETS_DOMAIN_3"/>
    <property type="match status" value="1"/>
</dbReference>
<accession>A0A922LXH9</accession>
<sequence>MWIQTWCENAYHRSNRENPDSSNDHFHHMQSIPYNYPSIHENLIQNDSPNIINSFSYNNNFINTRLPISFLQIPTSCNHANSTMIVSHYSSSPVTLDYCNNENTNNIMSNTLTNYVTPNESISLNHIGNDNNSRNMNNIEDNNDYVNIQHQDGNKMNERENMPLPSHDLVQEHSDQWDRTLKNSSEQMNNIMTNTIRVNNTENNQFYEQLNQPNIDTKSVNFNNCLCNQSDMYAEKINSNYSETSSSLCEFQCTEIPEISNHLLESTEKIYHQQHHNQFNDKTNRYCNNQNIQHDWSILNTMPNGTDYEFVKSQMNLIKSTHENNSNYENYSPYFSYMDNNNNNSDNHYNYYNYLNRTEMLNKMILENSDLSISPICSRPSFTLPLTSSTCLLSDYSMSSKQQIADSIILYPNEQKLMTRKQTLQEKSQLDEYYNFDKIFSLPSSCVHLKTNISNLNSVSSEFSDQYKPFIYHINNNDQLTNENTSGKFTRQLKKSKRSNHYSRRMPKLEGLKKIKYSNGNQVHHHYHEQHPSLSSTNELLSLEVIKNKKTSIISSTIPSISHTLTLVSTETPATTPATTTVTNTIELKSILKKTTKETNDSLHNNNNHRMDELYCSTLYGSNNNNNNNNKTVNSTVVKSEQTGVYNDYMSNYWLSSHKPYDHFYHLSDLSVSPQPTDEYHRHHDPPQHLQLHQLNHSQNHHGNIPTAFITRSQEHIQNMSENPVYCSNFEKVTSIQQNNPDELTNMRKFNSDNSILIKQMDADHFDVEDQIKFEKETISGNDFPPCNQLTVTSTSTTTSTTTMVTTKSTQPDHSFLTNNSTSLNLPTSTIHRNTTSNNNTLVNSQLLGSDVNNDSLNHQNERLSNHILDVNNSNNSRICNNNSFTAYKYPSQSIYANNCQLLPVLNPQHQQQTTCSDQSKYNLDQLPTNSSINDTTQVCPELPTNNLTKSSHSSVDIVSTNHCDSDIILIHNKVSQCAHQSNHYHQKSQLIFNDIESMDKPYNTSFYCPITPTTNHHGHIQLWQFLLEELQDPEANAFISWTGYENEFKLKEPNQVAQRWGARKNKPKMNYEKLSRGLRYYYDKKIIEKVSGKRYVYRFTRNLNELINNQFTESISSSASTTSSSMTSSSMTSSSMHNNQHFNNFMNMKTFKRSLHKKNTWTNEIFEEI</sequence>
<keyword evidence="7" id="KW-1185">Reference proteome</keyword>
<dbReference type="CTD" id="24589938"/>
<dbReference type="GO" id="GO:0005634">
    <property type="term" value="C:nucleus"/>
    <property type="evidence" value="ECO:0007669"/>
    <property type="project" value="UniProtKB-SubCell"/>
</dbReference>
<proteinExistence type="inferred from homology"/>
<dbReference type="PRINTS" id="PR00454">
    <property type="entry name" value="ETSDOMAIN"/>
</dbReference>
<evidence type="ECO:0000256" key="4">
    <source>
        <dbReference type="SAM" id="MobiDB-lite"/>
    </source>
</evidence>
<dbReference type="GeneID" id="24589938"/>
<dbReference type="PANTHER" id="PTHR11849">
    <property type="entry name" value="ETS"/>
    <property type="match status" value="1"/>
</dbReference>
<protein>
    <submittedName>
        <fullName evidence="6">Protein C-ets-1, variant 2</fullName>
    </submittedName>
</protein>
<dbReference type="InterPro" id="IPR036390">
    <property type="entry name" value="WH_DNA-bd_sf"/>
</dbReference>
<dbReference type="RefSeq" id="XP_035586548.2">
    <property type="nucleotide sequence ID" value="XM_035729447.2"/>
</dbReference>
<evidence type="ECO:0000256" key="3">
    <source>
        <dbReference type="RuleBase" id="RU004019"/>
    </source>
</evidence>
<dbReference type="InterPro" id="IPR000418">
    <property type="entry name" value="Ets_dom"/>
</dbReference>
<evidence type="ECO:0000256" key="1">
    <source>
        <dbReference type="ARBA" id="ARBA00005562"/>
    </source>
</evidence>
<evidence type="ECO:0000256" key="2">
    <source>
        <dbReference type="ARBA" id="ARBA00023125"/>
    </source>
</evidence>
<keyword evidence="3" id="KW-0539">Nucleus</keyword>
<comment type="similarity">
    <text evidence="1 3">Belongs to the ETS family.</text>
</comment>
<dbReference type="GO" id="GO:0030154">
    <property type="term" value="P:cell differentiation"/>
    <property type="evidence" value="ECO:0007669"/>
    <property type="project" value="TreeGrafter"/>
</dbReference>
<comment type="caution">
    <text evidence="6">The sequence shown here is derived from an EMBL/GenBank/DDBJ whole genome shotgun (WGS) entry which is preliminary data.</text>
</comment>
<keyword evidence="2 3" id="KW-0238">DNA-binding</keyword>
<dbReference type="SMART" id="SM00413">
    <property type="entry name" value="ETS"/>
    <property type="match status" value="1"/>
</dbReference>
<feature type="region of interest" description="Disordered" evidence="4">
    <location>
        <begin position="1119"/>
        <end position="1140"/>
    </location>
</feature>
<evidence type="ECO:0000313" key="7">
    <source>
        <dbReference type="Proteomes" id="UP000471633"/>
    </source>
</evidence>
<evidence type="ECO:0000259" key="5">
    <source>
        <dbReference type="PROSITE" id="PS50061"/>
    </source>
</evidence>
<reference evidence="6" key="1">
    <citation type="journal article" date="2012" name="Nat. Genet.">
        <title>Whole-genome sequence of Schistosoma haematobium.</title>
        <authorList>
            <person name="Young N.D."/>
            <person name="Jex A.R."/>
            <person name="Li B."/>
            <person name="Liu S."/>
            <person name="Yang L."/>
            <person name="Xiong Z."/>
            <person name="Li Y."/>
            <person name="Cantacessi C."/>
            <person name="Hall R.S."/>
            <person name="Xu X."/>
            <person name="Chen F."/>
            <person name="Wu X."/>
            <person name="Zerlotini A."/>
            <person name="Oliveira G."/>
            <person name="Hofmann A."/>
            <person name="Zhang G."/>
            <person name="Fang X."/>
            <person name="Kang Y."/>
            <person name="Campbell B.E."/>
            <person name="Loukas A."/>
            <person name="Ranganathan S."/>
            <person name="Rollinson D."/>
            <person name="Rinaldi G."/>
            <person name="Brindley P.J."/>
            <person name="Yang H."/>
            <person name="Wang J."/>
            <person name="Wang J."/>
            <person name="Gasser R.B."/>
        </authorList>
    </citation>
    <scope>NUCLEOTIDE SEQUENCE</scope>
</reference>
<dbReference type="Gene3D" id="1.10.10.10">
    <property type="entry name" value="Winged helix-like DNA-binding domain superfamily/Winged helix DNA-binding domain"/>
    <property type="match status" value="1"/>
</dbReference>
<dbReference type="InterPro" id="IPR036388">
    <property type="entry name" value="WH-like_DNA-bd_sf"/>
</dbReference>
<feature type="domain" description="ETS" evidence="5">
    <location>
        <begin position="1021"/>
        <end position="1101"/>
    </location>
</feature>
<reference evidence="6" key="2">
    <citation type="journal article" date="2019" name="Gigascience">
        <title>High-quality Schistosoma haematobium genome achieved by single-molecule and long-range sequencing.</title>
        <authorList>
            <person name="Stroehlein A.J."/>
            <person name="Korhonen P.K."/>
            <person name="Chong T.M."/>
            <person name="Lim Y.L."/>
            <person name="Chan K.G."/>
            <person name="Webster B."/>
            <person name="Rollinson D."/>
            <person name="Brindley P.J."/>
            <person name="Gasser R.B."/>
            <person name="Young N.D."/>
        </authorList>
    </citation>
    <scope>NUCLEOTIDE SEQUENCE</scope>
</reference>
<reference evidence="6" key="3">
    <citation type="submission" date="2021-06" db="EMBL/GenBank/DDBJ databases">
        <title>Chromosome-level genome assembly for S. haematobium.</title>
        <authorList>
            <person name="Stroehlein A.J."/>
        </authorList>
    </citation>
    <scope>NUCLEOTIDE SEQUENCE</scope>
</reference>
<dbReference type="EMBL" id="AMPZ03000001">
    <property type="protein sequence ID" value="KAH9595737.1"/>
    <property type="molecule type" value="Genomic_DNA"/>
</dbReference>